<organism evidence="2 3">
    <name type="scientific">Actinobacillus seminis</name>
    <dbReference type="NCBI Taxonomy" id="722"/>
    <lineage>
        <taxon>Bacteria</taxon>
        <taxon>Pseudomonadati</taxon>
        <taxon>Pseudomonadota</taxon>
        <taxon>Gammaproteobacteria</taxon>
        <taxon>Pasteurellales</taxon>
        <taxon>Pasteurellaceae</taxon>
        <taxon>Actinobacillus</taxon>
    </lineage>
</organism>
<evidence type="ECO:0000313" key="2">
    <source>
        <dbReference type="EMBL" id="SUU35967.1"/>
    </source>
</evidence>
<gene>
    <name evidence="2" type="primary">dnaA_2</name>
    <name evidence="2" type="ORF">NCTC10851_01054</name>
</gene>
<feature type="domain" description="AAA+ ATPase" evidence="1">
    <location>
        <begin position="139"/>
        <end position="270"/>
    </location>
</feature>
<dbReference type="AlphaFoldDB" id="A0A380VCN1"/>
<dbReference type="SUPFAM" id="SSF52540">
    <property type="entry name" value="P-loop containing nucleoside triphosphate hydrolases"/>
    <property type="match status" value="1"/>
</dbReference>
<name>A0A380VCN1_9PAST</name>
<dbReference type="PANTHER" id="PTHR30050">
    <property type="entry name" value="CHROMOSOMAL REPLICATION INITIATOR PROTEIN DNAA"/>
    <property type="match status" value="1"/>
</dbReference>
<dbReference type="InterPro" id="IPR027417">
    <property type="entry name" value="P-loop_NTPase"/>
</dbReference>
<evidence type="ECO:0000259" key="1">
    <source>
        <dbReference type="SMART" id="SM00382"/>
    </source>
</evidence>
<evidence type="ECO:0000313" key="3">
    <source>
        <dbReference type="Proteomes" id="UP000254507"/>
    </source>
</evidence>
<dbReference type="RefSeq" id="WP_115610013.1">
    <property type="nucleotide sequence ID" value="NZ_UFSB01000001.1"/>
</dbReference>
<dbReference type="OrthoDB" id="5956003at2"/>
<dbReference type="GO" id="GO:0006260">
    <property type="term" value="P:DNA replication"/>
    <property type="evidence" value="ECO:0007669"/>
    <property type="project" value="TreeGrafter"/>
</dbReference>
<dbReference type="Gene3D" id="3.40.50.300">
    <property type="entry name" value="P-loop containing nucleotide triphosphate hydrolases"/>
    <property type="match status" value="1"/>
</dbReference>
<dbReference type="GO" id="GO:0005524">
    <property type="term" value="F:ATP binding"/>
    <property type="evidence" value="ECO:0007669"/>
    <property type="project" value="InterPro"/>
</dbReference>
<dbReference type="EMBL" id="UFSB01000001">
    <property type="protein sequence ID" value="SUU35967.1"/>
    <property type="molecule type" value="Genomic_DNA"/>
</dbReference>
<sequence length="281" mass="31928">MKLDELLEKRKALQASLESTKGFRKPLDGAVDSAESAQCNQHGSYTNYKRVITVLGQEKIFNTPCPECVKLQLEELEQQISAIELGKKTEKINRLRANSGIPARFVEASFSNFEQTTYNSLALRTCQRYADKWLDRAKSGGGLVLCGRPGTGKNHLACAIAHQIIEQHQAEVFLTTAMRILRKVKSTWNKASEQSEDEVIRFYSKQDLLIIDEIGVQFGSESEQMILFEIINNRYEEMRPTILISNLPESELSAFIGERVLDRMREGQGAVVNFTWESYRK</sequence>
<accession>A0A380VCN1</accession>
<dbReference type="Pfam" id="PF01695">
    <property type="entry name" value="IstB_IS21"/>
    <property type="match status" value="1"/>
</dbReference>
<dbReference type="InterPro" id="IPR003593">
    <property type="entry name" value="AAA+_ATPase"/>
</dbReference>
<dbReference type="CDD" id="cd00009">
    <property type="entry name" value="AAA"/>
    <property type="match status" value="1"/>
</dbReference>
<dbReference type="PANTHER" id="PTHR30050:SF4">
    <property type="entry name" value="ATP-BINDING PROTEIN RV3427C IN INSERTION SEQUENCE-RELATED"/>
    <property type="match status" value="1"/>
</dbReference>
<proteinExistence type="predicted"/>
<protein>
    <submittedName>
        <fullName evidence="2">Chromosomal replication initiation protein</fullName>
    </submittedName>
</protein>
<dbReference type="InterPro" id="IPR002611">
    <property type="entry name" value="IstB_ATP-bd"/>
</dbReference>
<reference evidence="2 3" key="1">
    <citation type="submission" date="2018-06" db="EMBL/GenBank/DDBJ databases">
        <authorList>
            <consortium name="Pathogen Informatics"/>
            <person name="Doyle S."/>
        </authorList>
    </citation>
    <scope>NUCLEOTIDE SEQUENCE [LARGE SCALE GENOMIC DNA]</scope>
    <source>
        <strain evidence="2 3">NCTC10851</strain>
    </source>
</reference>
<dbReference type="Proteomes" id="UP000254507">
    <property type="component" value="Unassembled WGS sequence"/>
</dbReference>
<dbReference type="SMART" id="SM00382">
    <property type="entry name" value="AAA"/>
    <property type="match status" value="1"/>
</dbReference>